<evidence type="ECO:0000313" key="3">
    <source>
        <dbReference type="Proteomes" id="UP000637383"/>
    </source>
</evidence>
<feature type="domain" description="Aminoglycoside phosphotransferase" evidence="1">
    <location>
        <begin position="180"/>
        <end position="250"/>
    </location>
</feature>
<accession>A0ABR8K696</accession>
<evidence type="ECO:0000259" key="1">
    <source>
        <dbReference type="Pfam" id="PF01636"/>
    </source>
</evidence>
<dbReference type="InterPro" id="IPR011009">
    <property type="entry name" value="Kinase-like_dom_sf"/>
</dbReference>
<dbReference type="RefSeq" id="WP_190954443.1">
    <property type="nucleotide sequence ID" value="NZ_JACJTU010000005.1"/>
</dbReference>
<evidence type="ECO:0000313" key="2">
    <source>
        <dbReference type="EMBL" id="MBD2733702.1"/>
    </source>
</evidence>
<dbReference type="SUPFAM" id="SSF56112">
    <property type="entry name" value="Protein kinase-like (PK-like)"/>
    <property type="match status" value="1"/>
</dbReference>
<gene>
    <name evidence="2" type="ORF">H6H03_07210</name>
</gene>
<organism evidence="2 3">
    <name type="scientific">Nostoc paludosum FACHB-159</name>
    <dbReference type="NCBI Taxonomy" id="2692908"/>
    <lineage>
        <taxon>Bacteria</taxon>
        <taxon>Bacillati</taxon>
        <taxon>Cyanobacteriota</taxon>
        <taxon>Cyanophyceae</taxon>
        <taxon>Nostocales</taxon>
        <taxon>Nostocaceae</taxon>
        <taxon>Nostoc</taxon>
    </lineage>
</organism>
<reference evidence="2 3" key="1">
    <citation type="journal article" date="2020" name="ISME J.">
        <title>Comparative genomics reveals insights into cyanobacterial evolution and habitat adaptation.</title>
        <authorList>
            <person name="Chen M.Y."/>
            <person name="Teng W.K."/>
            <person name="Zhao L."/>
            <person name="Hu C.X."/>
            <person name="Zhou Y.K."/>
            <person name="Han B.P."/>
            <person name="Song L.R."/>
            <person name="Shu W.S."/>
        </authorList>
    </citation>
    <scope>NUCLEOTIDE SEQUENCE [LARGE SCALE GENOMIC DNA]</scope>
    <source>
        <strain evidence="2 3">FACHB-159</strain>
    </source>
</reference>
<proteinExistence type="predicted"/>
<dbReference type="Pfam" id="PF01636">
    <property type="entry name" value="APH"/>
    <property type="match status" value="1"/>
</dbReference>
<dbReference type="InterPro" id="IPR002575">
    <property type="entry name" value="Aminoglycoside_PTrfase"/>
</dbReference>
<name>A0ABR8K696_9NOSO</name>
<sequence length="331" mass="38561">MTDSSSILWIQSIWLEKAKIWIDDELARQGIERIGTVEQPHIRHWSTVLKLPTNVGYIYFKAVMSELVYEASLTQVLSHWYPEFMPQVLAVDGKLGWLLMKDGGMRLRESLKTEDDIRHWQSILPIYAQVQRESTKRIDELLRIGVPNHRLTVLPTRFKELLANTEVLNLDRPGGISLAEYQRLQDYTALVTNLCDRLAAYGVPESIHHGDLHDGNVFIHDGRYLLFDWGDSSIAHPFFTLHSTYRNLTNRFGLEKTSCWFELLTECYLNSWVEYETQEKLAQVFHLVQRLSPIASALRLLPVLSSMDEVTRKKYDEWMPSLLREFLNLNN</sequence>
<protein>
    <submittedName>
        <fullName evidence="2">Phosphotransferase</fullName>
    </submittedName>
</protein>
<dbReference type="Gene3D" id="3.90.1200.10">
    <property type="match status" value="1"/>
</dbReference>
<dbReference type="Proteomes" id="UP000637383">
    <property type="component" value="Unassembled WGS sequence"/>
</dbReference>
<comment type="caution">
    <text evidence="2">The sequence shown here is derived from an EMBL/GenBank/DDBJ whole genome shotgun (WGS) entry which is preliminary data.</text>
</comment>
<dbReference type="EMBL" id="JACJTU010000005">
    <property type="protein sequence ID" value="MBD2733702.1"/>
    <property type="molecule type" value="Genomic_DNA"/>
</dbReference>
<keyword evidence="3" id="KW-1185">Reference proteome</keyword>